<protein>
    <submittedName>
        <fullName evidence="1">Uncharacterized protein</fullName>
    </submittedName>
</protein>
<accession>A0A4Y1RBR4</accession>
<sequence length="167" mass="19314">CSAKASWWEKRGCTASKVRQLMKELWAGACCSFKNWLKIKQWHFGWGKAQNFNWRLDSASAFHVSRQDFGTVMHNGSLHLLQQMLILLAIAFPTMLICSNSPLIHPFPLQERLVCSHNLEEKLLIYPNSRLEEVVILGKDFAATYLEPSNCLSQESYKPWMINQTRQ</sequence>
<reference evidence="1" key="1">
    <citation type="journal article" date="2019" name="Science">
        <title>Mutation of a bHLH transcription factor allowed almond domestication.</title>
        <authorList>
            <person name="Sanchez-Perez R."/>
            <person name="Pavan S."/>
            <person name="Mazzeo R."/>
            <person name="Moldovan C."/>
            <person name="Aiese Cigliano R."/>
            <person name="Del Cueto J."/>
            <person name="Ricciardi F."/>
            <person name="Lotti C."/>
            <person name="Ricciardi L."/>
            <person name="Dicenta F."/>
            <person name="Lopez-Marques R.L."/>
            <person name="Lindberg Moller B."/>
        </authorList>
    </citation>
    <scope>NUCLEOTIDE SEQUENCE</scope>
</reference>
<proteinExistence type="predicted"/>
<gene>
    <name evidence="1" type="ORF">Prudu_012024</name>
</gene>
<dbReference type="AlphaFoldDB" id="A0A4Y1RBR4"/>
<organism evidence="1">
    <name type="scientific">Prunus dulcis</name>
    <name type="common">Almond</name>
    <name type="synonym">Amygdalus dulcis</name>
    <dbReference type="NCBI Taxonomy" id="3755"/>
    <lineage>
        <taxon>Eukaryota</taxon>
        <taxon>Viridiplantae</taxon>
        <taxon>Streptophyta</taxon>
        <taxon>Embryophyta</taxon>
        <taxon>Tracheophyta</taxon>
        <taxon>Spermatophyta</taxon>
        <taxon>Magnoliopsida</taxon>
        <taxon>eudicotyledons</taxon>
        <taxon>Gunneridae</taxon>
        <taxon>Pentapetalae</taxon>
        <taxon>rosids</taxon>
        <taxon>fabids</taxon>
        <taxon>Rosales</taxon>
        <taxon>Rosaceae</taxon>
        <taxon>Amygdaloideae</taxon>
        <taxon>Amygdaleae</taxon>
        <taxon>Prunus</taxon>
    </lineage>
</organism>
<name>A0A4Y1RBR4_PRUDU</name>
<evidence type="ECO:0000313" key="1">
    <source>
        <dbReference type="EMBL" id="BBH01680.1"/>
    </source>
</evidence>
<dbReference type="EMBL" id="AP019300">
    <property type="protein sequence ID" value="BBH01680.1"/>
    <property type="molecule type" value="Genomic_DNA"/>
</dbReference>
<feature type="non-terminal residue" evidence="1">
    <location>
        <position position="1"/>
    </location>
</feature>